<feature type="region of interest" description="Disordered" evidence="7">
    <location>
        <begin position="311"/>
        <end position="333"/>
    </location>
</feature>
<feature type="binding site" description="axial binding residue" evidence="6">
    <location>
        <position position="280"/>
    </location>
    <ligand>
        <name>heme</name>
        <dbReference type="ChEBI" id="CHEBI:30413"/>
    </ligand>
    <ligandPart>
        <name>Fe</name>
        <dbReference type="ChEBI" id="CHEBI:18248"/>
    </ligandPart>
</feature>
<accession>A0A8S2D7P6</accession>
<dbReference type="GO" id="GO:0020037">
    <property type="term" value="F:heme binding"/>
    <property type="evidence" value="ECO:0007669"/>
    <property type="project" value="InterPro"/>
</dbReference>
<keyword evidence="5" id="KW-0753">Steroid metabolism</keyword>
<organism evidence="8 10">
    <name type="scientific">Didymodactylos carnosus</name>
    <dbReference type="NCBI Taxonomy" id="1234261"/>
    <lineage>
        <taxon>Eukaryota</taxon>
        <taxon>Metazoa</taxon>
        <taxon>Spiralia</taxon>
        <taxon>Gnathifera</taxon>
        <taxon>Rotifera</taxon>
        <taxon>Eurotatoria</taxon>
        <taxon>Bdelloidea</taxon>
        <taxon>Philodinida</taxon>
        <taxon>Philodinidae</taxon>
        <taxon>Didymodactylos</taxon>
    </lineage>
</organism>
<dbReference type="PANTHER" id="PTHR24304">
    <property type="entry name" value="CYTOCHROME P450 FAMILY 7"/>
    <property type="match status" value="1"/>
</dbReference>
<dbReference type="EMBL" id="CAJNOK010001808">
    <property type="protein sequence ID" value="CAF0831033.1"/>
    <property type="molecule type" value="Genomic_DNA"/>
</dbReference>
<sequence length="342" mass="39346">MISDKHELNGKPKICGLFELSDMFIFVASAKTLYGDIDPILIERDFKLFDSKLHWFFAQSPHLVYSLFLREALHARCKLIETFARFASAKNSSSLTKFRTDTMQSYPEWFTALDIGTNHMVWFRAAIANTIPAAFWSLFNVLHDHQALTTICNEVKQFLPEVILDERNEFDESQWLNDSLASCVNLESAACETLRMVSPPMVLRICLTDIDLELYDGKILKLRKGERLTLFPAVSHYDERLFPDPFQYKFDRFLNSPNLELAEQKVSIAYSPFGGGKSMCPGRYLAKNEIKVFLALVLQHIKCEFIDNDKLSSSQPKVQPERVGSVDVPPPQHDVKIKYQYR</sequence>
<dbReference type="AlphaFoldDB" id="A0A8S2D7P6"/>
<dbReference type="Proteomes" id="UP000677228">
    <property type="component" value="Unassembled WGS sequence"/>
</dbReference>
<keyword evidence="3 6" id="KW-0479">Metal-binding</keyword>
<dbReference type="GO" id="GO:0042632">
    <property type="term" value="P:cholesterol homeostasis"/>
    <property type="evidence" value="ECO:0007669"/>
    <property type="project" value="TreeGrafter"/>
</dbReference>
<dbReference type="EMBL" id="CAJOBA010001808">
    <property type="protein sequence ID" value="CAF3615520.1"/>
    <property type="molecule type" value="Genomic_DNA"/>
</dbReference>
<proteinExistence type="inferred from homology"/>
<comment type="caution">
    <text evidence="8">The sequence shown here is derived from an EMBL/GenBank/DDBJ whole genome shotgun (WGS) entry which is preliminary data.</text>
</comment>
<protein>
    <recommendedName>
        <fullName evidence="11">Cytochrome P450</fullName>
    </recommendedName>
</protein>
<gene>
    <name evidence="8" type="ORF">OVA965_LOCUS6144</name>
    <name evidence="9" type="ORF">TMI583_LOCUS6140</name>
</gene>
<dbReference type="PANTHER" id="PTHR24304:SF4">
    <property type="entry name" value="CYTOCHROME P450"/>
    <property type="match status" value="1"/>
</dbReference>
<dbReference type="GO" id="GO:0005506">
    <property type="term" value="F:iron ion binding"/>
    <property type="evidence" value="ECO:0007669"/>
    <property type="project" value="InterPro"/>
</dbReference>
<name>A0A8S2D7P6_9BILA</name>
<dbReference type="Proteomes" id="UP000682733">
    <property type="component" value="Unassembled WGS sequence"/>
</dbReference>
<evidence type="ECO:0008006" key="11">
    <source>
        <dbReference type="Google" id="ProtNLM"/>
    </source>
</evidence>
<keyword evidence="5" id="KW-0443">Lipid metabolism</keyword>
<dbReference type="Gene3D" id="1.10.630.10">
    <property type="entry name" value="Cytochrome P450"/>
    <property type="match status" value="1"/>
</dbReference>
<dbReference type="GO" id="GO:0016705">
    <property type="term" value="F:oxidoreductase activity, acting on paired donors, with incorporation or reduction of molecular oxygen"/>
    <property type="evidence" value="ECO:0007669"/>
    <property type="project" value="InterPro"/>
</dbReference>
<evidence type="ECO:0000256" key="1">
    <source>
        <dbReference type="ARBA" id="ARBA00010617"/>
    </source>
</evidence>
<evidence type="ECO:0000313" key="9">
    <source>
        <dbReference type="EMBL" id="CAF3615520.1"/>
    </source>
</evidence>
<dbReference type="InterPro" id="IPR002403">
    <property type="entry name" value="Cyt_P450_E_grp-IV"/>
</dbReference>
<dbReference type="GO" id="GO:0008395">
    <property type="term" value="F:steroid hydroxylase activity"/>
    <property type="evidence" value="ECO:0007669"/>
    <property type="project" value="TreeGrafter"/>
</dbReference>
<comment type="cofactor">
    <cofactor evidence="6">
        <name>heme</name>
        <dbReference type="ChEBI" id="CHEBI:30413"/>
    </cofactor>
</comment>
<keyword evidence="2 6" id="KW-0349">Heme</keyword>
<evidence type="ECO:0000313" key="8">
    <source>
        <dbReference type="EMBL" id="CAF0831033.1"/>
    </source>
</evidence>
<evidence type="ECO:0000256" key="7">
    <source>
        <dbReference type="SAM" id="MobiDB-lite"/>
    </source>
</evidence>
<comment type="similarity">
    <text evidence="1">Belongs to the cytochrome P450 family.</text>
</comment>
<reference evidence="8" key="1">
    <citation type="submission" date="2021-02" db="EMBL/GenBank/DDBJ databases">
        <authorList>
            <person name="Nowell W R."/>
        </authorList>
    </citation>
    <scope>NUCLEOTIDE SEQUENCE</scope>
</reference>
<dbReference type="InterPro" id="IPR050529">
    <property type="entry name" value="CYP450_sterol_14alpha_dmase"/>
</dbReference>
<dbReference type="PRINTS" id="PR00465">
    <property type="entry name" value="EP450IV"/>
</dbReference>
<evidence type="ECO:0000256" key="2">
    <source>
        <dbReference type="ARBA" id="ARBA00022617"/>
    </source>
</evidence>
<evidence type="ECO:0000256" key="5">
    <source>
        <dbReference type="ARBA" id="ARBA00023221"/>
    </source>
</evidence>
<evidence type="ECO:0000256" key="6">
    <source>
        <dbReference type="PIRSR" id="PIRSR602403-1"/>
    </source>
</evidence>
<dbReference type="InterPro" id="IPR001128">
    <property type="entry name" value="Cyt_P450"/>
</dbReference>
<evidence type="ECO:0000256" key="3">
    <source>
        <dbReference type="ARBA" id="ARBA00022723"/>
    </source>
</evidence>
<dbReference type="SUPFAM" id="SSF48264">
    <property type="entry name" value="Cytochrome P450"/>
    <property type="match status" value="1"/>
</dbReference>
<evidence type="ECO:0000256" key="4">
    <source>
        <dbReference type="ARBA" id="ARBA00023004"/>
    </source>
</evidence>
<dbReference type="Pfam" id="PF00067">
    <property type="entry name" value="p450"/>
    <property type="match status" value="1"/>
</dbReference>
<keyword evidence="4 6" id="KW-0408">Iron</keyword>
<evidence type="ECO:0000313" key="10">
    <source>
        <dbReference type="Proteomes" id="UP000677228"/>
    </source>
</evidence>
<dbReference type="GO" id="GO:0006699">
    <property type="term" value="P:bile acid biosynthetic process"/>
    <property type="evidence" value="ECO:0007669"/>
    <property type="project" value="TreeGrafter"/>
</dbReference>
<dbReference type="InterPro" id="IPR036396">
    <property type="entry name" value="Cyt_P450_sf"/>
</dbReference>